<dbReference type="RefSeq" id="WP_279651167.1">
    <property type="nucleotide sequence ID" value="NZ_CP122539.1"/>
</dbReference>
<keyword evidence="1" id="KW-0812">Transmembrane</keyword>
<organism evidence="2 3">
    <name type="scientific">Tenacibaculum tangerinum</name>
    <dbReference type="NCBI Taxonomy" id="3038772"/>
    <lineage>
        <taxon>Bacteria</taxon>
        <taxon>Pseudomonadati</taxon>
        <taxon>Bacteroidota</taxon>
        <taxon>Flavobacteriia</taxon>
        <taxon>Flavobacteriales</taxon>
        <taxon>Flavobacteriaceae</taxon>
        <taxon>Tenacibaculum</taxon>
    </lineage>
</organism>
<keyword evidence="1" id="KW-0472">Membrane</keyword>
<feature type="transmembrane region" description="Helical" evidence="1">
    <location>
        <begin position="98"/>
        <end position="116"/>
    </location>
</feature>
<reference evidence="2 3" key="1">
    <citation type="submission" date="2023-04" db="EMBL/GenBank/DDBJ databases">
        <title>Tenacibaculum tangerinum sp. nov., isolated from sea tidal flat of South Korea.</title>
        <authorList>
            <person name="Lee S.H."/>
            <person name="Kim J.-J."/>
        </authorList>
    </citation>
    <scope>NUCLEOTIDE SEQUENCE [LARGE SCALE GENOMIC DNA]</scope>
    <source>
        <strain evidence="2 3">GRR-S3-23</strain>
    </source>
</reference>
<gene>
    <name evidence="2" type="ORF">P8625_14585</name>
</gene>
<name>A0ABY8L1E6_9FLAO</name>
<keyword evidence="1" id="KW-1133">Transmembrane helix</keyword>
<dbReference type="EMBL" id="CP122539">
    <property type="protein sequence ID" value="WGH75281.1"/>
    <property type="molecule type" value="Genomic_DNA"/>
</dbReference>
<evidence type="ECO:0000313" key="3">
    <source>
        <dbReference type="Proteomes" id="UP001232001"/>
    </source>
</evidence>
<proteinExistence type="predicted"/>
<accession>A0ABY8L1E6</accession>
<evidence type="ECO:0000256" key="1">
    <source>
        <dbReference type="SAM" id="Phobius"/>
    </source>
</evidence>
<evidence type="ECO:0000313" key="2">
    <source>
        <dbReference type="EMBL" id="WGH75281.1"/>
    </source>
</evidence>
<feature type="transmembrane region" description="Helical" evidence="1">
    <location>
        <begin position="49"/>
        <end position="66"/>
    </location>
</feature>
<keyword evidence="3" id="KW-1185">Reference proteome</keyword>
<dbReference type="Proteomes" id="UP001232001">
    <property type="component" value="Chromosome"/>
</dbReference>
<protein>
    <submittedName>
        <fullName evidence="2">DoxX-like family protein</fullName>
    </submittedName>
</protein>
<dbReference type="Pfam" id="PF13781">
    <property type="entry name" value="DoxX_3"/>
    <property type="match status" value="1"/>
</dbReference>
<sequence length="125" mass="14570">MNKKYLHKVSTLLIACVWLINGFFCKILNLVPRHQEILGKIIDSNYARELTIIIGILEIVMLIWIISKYQSKLNAITQITIVMLMNIIEIILIPDALLWGKFNIVFALLFVFTVYVNEFRFKKIA</sequence>
<feature type="transmembrane region" description="Helical" evidence="1">
    <location>
        <begin position="73"/>
        <end position="92"/>
    </location>
</feature>
<dbReference type="InterPro" id="IPR025695">
    <property type="entry name" value="DoxX-like"/>
</dbReference>